<evidence type="ECO:0000256" key="6">
    <source>
        <dbReference type="ARBA" id="ARBA00022448"/>
    </source>
</evidence>
<evidence type="ECO:0000256" key="7">
    <source>
        <dbReference type="ARBA" id="ARBA00022553"/>
    </source>
</evidence>
<evidence type="ECO:0000256" key="13">
    <source>
        <dbReference type="ARBA" id="ARBA00023136"/>
    </source>
</evidence>
<evidence type="ECO:0000256" key="3">
    <source>
        <dbReference type="ARBA" id="ARBA00009508"/>
    </source>
</evidence>
<comment type="caution">
    <text evidence="17">The sequence shown here is derived from an EMBL/GenBank/DDBJ whole genome shotgun (WGS) entry which is preliminary data.</text>
</comment>
<protein>
    <recommendedName>
        <fullName evidence="5">NADH dehydrogenase [ubiquinone] 1 beta subcomplex subunit 9</fullName>
    </recommendedName>
    <alternativeName>
        <fullName evidence="14">Complex I-B22</fullName>
    </alternativeName>
    <alternativeName>
        <fullName evidence="15">NADH-ubiquinone oxidoreductase B22 subunit</fullName>
    </alternativeName>
</protein>
<evidence type="ECO:0000256" key="12">
    <source>
        <dbReference type="ARBA" id="ARBA00023128"/>
    </source>
</evidence>
<keyword evidence="7" id="KW-0597">Phosphoprotein</keyword>
<reference evidence="17 18" key="1">
    <citation type="journal article" date="2023" name="Insect Mol. Biol.">
        <title>Genome sequencing provides insights into the evolution of gene families encoding plant cell wall-degrading enzymes in longhorned beetles.</title>
        <authorList>
            <person name="Shin N.R."/>
            <person name="Okamura Y."/>
            <person name="Kirsch R."/>
            <person name="Pauchet Y."/>
        </authorList>
    </citation>
    <scope>NUCLEOTIDE SEQUENCE [LARGE SCALE GENOMIC DNA]</scope>
    <source>
        <strain evidence="17">EAD_L_NR</strain>
    </source>
</reference>
<dbReference type="PANTHER" id="PTHR12868">
    <property type="entry name" value="NADH-UBIQUINONE OXIDOREDUCTASE B22 SUBUNIT"/>
    <property type="match status" value="1"/>
</dbReference>
<keyword evidence="18" id="KW-1185">Reference proteome</keyword>
<dbReference type="PANTHER" id="PTHR12868:SF0">
    <property type="entry name" value="NADH DEHYDROGENASE [UBIQUINONE] 1 BETA SUBCOMPLEX SUBUNIT 9"/>
    <property type="match status" value="1"/>
</dbReference>
<dbReference type="Proteomes" id="UP001159042">
    <property type="component" value="Unassembled WGS sequence"/>
</dbReference>
<organism evidence="17 18">
    <name type="scientific">Exocentrus adspersus</name>
    <dbReference type="NCBI Taxonomy" id="1586481"/>
    <lineage>
        <taxon>Eukaryota</taxon>
        <taxon>Metazoa</taxon>
        <taxon>Ecdysozoa</taxon>
        <taxon>Arthropoda</taxon>
        <taxon>Hexapoda</taxon>
        <taxon>Insecta</taxon>
        <taxon>Pterygota</taxon>
        <taxon>Neoptera</taxon>
        <taxon>Endopterygota</taxon>
        <taxon>Coleoptera</taxon>
        <taxon>Polyphaga</taxon>
        <taxon>Cucujiformia</taxon>
        <taxon>Chrysomeloidea</taxon>
        <taxon>Cerambycidae</taxon>
        <taxon>Lamiinae</taxon>
        <taxon>Acanthocinini</taxon>
        <taxon>Exocentrus</taxon>
    </lineage>
</organism>
<keyword evidence="8" id="KW-0679">Respiratory chain</keyword>
<evidence type="ECO:0000256" key="4">
    <source>
        <dbReference type="ARBA" id="ARBA00011790"/>
    </source>
</evidence>
<evidence type="ECO:0000256" key="1">
    <source>
        <dbReference type="ARBA" id="ARBA00002920"/>
    </source>
</evidence>
<evidence type="ECO:0000256" key="14">
    <source>
        <dbReference type="ARBA" id="ARBA00030192"/>
    </source>
</evidence>
<dbReference type="Pfam" id="PF05347">
    <property type="entry name" value="Complex1_LYR"/>
    <property type="match status" value="1"/>
</dbReference>
<comment type="subunit">
    <text evidence="4">Mammalian complex I is composed of 45 different subunits.</text>
</comment>
<dbReference type="GO" id="GO:0006120">
    <property type="term" value="P:mitochondrial electron transport, NADH to ubiquinone"/>
    <property type="evidence" value="ECO:0007669"/>
    <property type="project" value="InterPro"/>
</dbReference>
<evidence type="ECO:0000313" key="17">
    <source>
        <dbReference type="EMBL" id="KAJ8924501.1"/>
    </source>
</evidence>
<evidence type="ECO:0000256" key="10">
    <source>
        <dbReference type="ARBA" id="ARBA00022982"/>
    </source>
</evidence>
<comment type="subcellular location">
    <subcellularLocation>
        <location evidence="2">Mitochondrion inner membrane</location>
        <topology evidence="2">Peripheral membrane protein</topology>
        <orientation evidence="2">Matrix side</orientation>
    </subcellularLocation>
</comment>
<dbReference type="InterPro" id="IPR008011">
    <property type="entry name" value="Complex1_LYR_dom"/>
</dbReference>
<keyword evidence="13" id="KW-0472">Membrane</keyword>
<dbReference type="CDD" id="cd20263">
    <property type="entry name" value="Complex1_LYR_NDUFB9_LYRM3"/>
    <property type="match status" value="1"/>
</dbReference>
<comment type="similarity">
    <text evidence="3">Belongs to the complex I LYR family.</text>
</comment>
<keyword evidence="10" id="KW-0249">Electron transport</keyword>
<evidence type="ECO:0000256" key="11">
    <source>
        <dbReference type="ARBA" id="ARBA00022990"/>
    </source>
</evidence>
<evidence type="ECO:0000313" key="18">
    <source>
        <dbReference type="Proteomes" id="UP001159042"/>
    </source>
</evidence>
<evidence type="ECO:0000256" key="8">
    <source>
        <dbReference type="ARBA" id="ARBA00022660"/>
    </source>
</evidence>
<dbReference type="InterPro" id="IPR045292">
    <property type="entry name" value="Complex1_LYR_NDUFB9_LYRM3"/>
</dbReference>
<accession>A0AAV8WE27</accession>
<dbReference type="AlphaFoldDB" id="A0AAV8WE27"/>
<feature type="domain" description="Complex 1 LYR protein" evidence="16">
    <location>
        <begin position="14"/>
        <end position="71"/>
    </location>
</feature>
<evidence type="ECO:0000256" key="2">
    <source>
        <dbReference type="ARBA" id="ARBA00004443"/>
    </source>
</evidence>
<keyword evidence="11" id="KW-0007">Acetylation</keyword>
<keyword evidence="12" id="KW-0496">Mitochondrion</keyword>
<comment type="function">
    <text evidence="1">Accessory subunit of the mitochondrial membrane respiratory chain NADH dehydrogenase (Complex I), that is believed to be not involved in catalysis. Complex I functions in the transfer of electrons from NADH to the respiratory chain. The immediate electron acceptor for the enzyme is believed to be ubiquinone.</text>
</comment>
<sequence length="144" mass="17570">MTANLPTGLVSHTRKVQSLYKRAVRTLECWYDRRDVFRYYAVLMRARFDENKDIKDMRVAKEFIRKGEEELFDNQHWQPKKFPNSPGGVAYGREVEPPDWVVDYWHPLEKAQYPDYFARREQRKKEYVKMWEKMYGKSSYTPHH</sequence>
<name>A0AAV8WE27_9CUCU</name>
<evidence type="ECO:0000256" key="15">
    <source>
        <dbReference type="ARBA" id="ARBA00032528"/>
    </source>
</evidence>
<dbReference type="InterPro" id="IPR033034">
    <property type="entry name" value="NDUFB9"/>
</dbReference>
<evidence type="ECO:0000256" key="9">
    <source>
        <dbReference type="ARBA" id="ARBA00022792"/>
    </source>
</evidence>
<evidence type="ECO:0000259" key="16">
    <source>
        <dbReference type="Pfam" id="PF05347"/>
    </source>
</evidence>
<keyword evidence="6" id="KW-0813">Transport</keyword>
<dbReference type="GO" id="GO:0005743">
    <property type="term" value="C:mitochondrial inner membrane"/>
    <property type="evidence" value="ECO:0007669"/>
    <property type="project" value="UniProtKB-SubCell"/>
</dbReference>
<gene>
    <name evidence="17" type="ORF">NQ315_007298</name>
</gene>
<evidence type="ECO:0000256" key="5">
    <source>
        <dbReference type="ARBA" id="ARBA00018684"/>
    </source>
</evidence>
<dbReference type="EMBL" id="JANEYG010000003">
    <property type="protein sequence ID" value="KAJ8924501.1"/>
    <property type="molecule type" value="Genomic_DNA"/>
</dbReference>
<keyword evidence="9" id="KW-0999">Mitochondrion inner membrane</keyword>
<proteinExistence type="inferred from homology"/>